<dbReference type="InterPro" id="IPR036887">
    <property type="entry name" value="HTH_APSES_sf"/>
</dbReference>
<protein>
    <recommendedName>
        <fullName evidence="6">HTH APSES-type domain-containing protein</fullName>
    </recommendedName>
</protein>
<feature type="region of interest" description="Disordered" evidence="5">
    <location>
        <begin position="463"/>
        <end position="554"/>
    </location>
</feature>
<dbReference type="GO" id="GO:0005634">
    <property type="term" value="C:nucleus"/>
    <property type="evidence" value="ECO:0007669"/>
    <property type="project" value="TreeGrafter"/>
</dbReference>
<organism evidence="7 8">
    <name type="scientific">Apophysomyces ossiformis</name>
    <dbReference type="NCBI Taxonomy" id="679940"/>
    <lineage>
        <taxon>Eukaryota</taxon>
        <taxon>Fungi</taxon>
        <taxon>Fungi incertae sedis</taxon>
        <taxon>Mucoromycota</taxon>
        <taxon>Mucoromycotina</taxon>
        <taxon>Mucoromycetes</taxon>
        <taxon>Mucorales</taxon>
        <taxon>Mucorineae</taxon>
        <taxon>Mucoraceae</taxon>
        <taxon>Apophysomyces</taxon>
    </lineage>
</organism>
<evidence type="ECO:0000313" key="8">
    <source>
        <dbReference type="Proteomes" id="UP000605846"/>
    </source>
</evidence>
<evidence type="ECO:0000256" key="1">
    <source>
        <dbReference type="ARBA" id="ARBA00007247"/>
    </source>
</evidence>
<feature type="region of interest" description="Disordered" evidence="5">
    <location>
        <begin position="422"/>
        <end position="449"/>
    </location>
</feature>
<dbReference type="InterPro" id="IPR029790">
    <property type="entry name" value="EFG1/Phd1/StuA"/>
</dbReference>
<keyword evidence="3" id="KW-0238">DNA-binding</keyword>
<feature type="compositionally biased region" description="Low complexity" evidence="5">
    <location>
        <begin position="538"/>
        <end position="554"/>
    </location>
</feature>
<dbReference type="PANTHER" id="PTHR47792">
    <property type="entry name" value="PROTEIN SOK2-RELATED"/>
    <property type="match status" value="1"/>
</dbReference>
<dbReference type="Pfam" id="PF04383">
    <property type="entry name" value="KilA-N"/>
    <property type="match status" value="1"/>
</dbReference>
<keyword evidence="4" id="KW-0804">Transcription</keyword>
<dbReference type="GO" id="GO:0003700">
    <property type="term" value="F:DNA-binding transcription factor activity"/>
    <property type="evidence" value="ECO:0007669"/>
    <property type="project" value="TreeGrafter"/>
</dbReference>
<dbReference type="PROSITE" id="PS51299">
    <property type="entry name" value="HTH_APSES"/>
    <property type="match status" value="1"/>
</dbReference>
<dbReference type="OrthoDB" id="5407653at2759"/>
<evidence type="ECO:0000256" key="4">
    <source>
        <dbReference type="ARBA" id="ARBA00023163"/>
    </source>
</evidence>
<dbReference type="SMART" id="SM01252">
    <property type="entry name" value="KilA-N"/>
    <property type="match status" value="1"/>
</dbReference>
<proteinExistence type="inferred from homology"/>
<name>A0A8H7BL20_9FUNG</name>
<dbReference type="PANTHER" id="PTHR47792:SF1">
    <property type="entry name" value="PROTEIN SOK2-RELATED"/>
    <property type="match status" value="1"/>
</dbReference>
<feature type="compositionally biased region" description="Basic and acidic residues" evidence="5">
    <location>
        <begin position="501"/>
        <end position="510"/>
    </location>
</feature>
<dbReference type="InterPro" id="IPR018004">
    <property type="entry name" value="KilA/APSES_HTH"/>
</dbReference>
<dbReference type="Gene3D" id="3.10.260.10">
    <property type="entry name" value="Transcription regulator HTH, APSES-type DNA-binding domain"/>
    <property type="match status" value="1"/>
</dbReference>
<reference evidence="7" key="1">
    <citation type="submission" date="2020-01" db="EMBL/GenBank/DDBJ databases">
        <title>Genome Sequencing of Three Apophysomyces-Like Fungal Strains Confirms a Novel Fungal Genus in the Mucoromycota with divergent Burkholderia-like Endosymbiotic Bacteria.</title>
        <authorList>
            <person name="Stajich J.E."/>
            <person name="Macias A.M."/>
            <person name="Carter-House D."/>
            <person name="Lovett B."/>
            <person name="Kasson L.R."/>
            <person name="Berry K."/>
            <person name="Grigoriev I."/>
            <person name="Chang Y."/>
            <person name="Spatafora J."/>
            <person name="Kasson M.T."/>
        </authorList>
    </citation>
    <scope>NUCLEOTIDE SEQUENCE</scope>
    <source>
        <strain evidence="7">NRRL A-21654</strain>
    </source>
</reference>
<feature type="domain" description="HTH APSES-type" evidence="6">
    <location>
        <begin position="153"/>
        <end position="259"/>
    </location>
</feature>
<dbReference type="InterPro" id="IPR003163">
    <property type="entry name" value="Tscrpt_reg_HTH_APSES-type"/>
</dbReference>
<comment type="similarity">
    <text evidence="1">Belongs to the EFG1/PHD1/stuA family.</text>
</comment>
<feature type="region of interest" description="Disordered" evidence="5">
    <location>
        <begin position="265"/>
        <end position="285"/>
    </location>
</feature>
<keyword evidence="8" id="KW-1185">Reference proteome</keyword>
<comment type="caution">
    <text evidence="7">The sequence shown here is derived from an EMBL/GenBank/DDBJ whole genome shotgun (WGS) entry which is preliminary data.</text>
</comment>
<dbReference type="GO" id="GO:0043565">
    <property type="term" value="F:sequence-specific DNA binding"/>
    <property type="evidence" value="ECO:0007669"/>
    <property type="project" value="TreeGrafter"/>
</dbReference>
<keyword evidence="2" id="KW-0805">Transcription regulation</keyword>
<evidence type="ECO:0000256" key="3">
    <source>
        <dbReference type="ARBA" id="ARBA00023125"/>
    </source>
</evidence>
<evidence type="ECO:0000256" key="5">
    <source>
        <dbReference type="SAM" id="MobiDB-lite"/>
    </source>
</evidence>
<feature type="compositionally biased region" description="Low complexity" evidence="5">
    <location>
        <begin position="519"/>
        <end position="528"/>
    </location>
</feature>
<gene>
    <name evidence="7" type="ORF">EC973_008516</name>
</gene>
<dbReference type="Proteomes" id="UP000605846">
    <property type="component" value="Unassembled WGS sequence"/>
</dbReference>
<dbReference type="SUPFAM" id="SSF54616">
    <property type="entry name" value="DNA-binding domain of Mlu1-box binding protein MBP1"/>
    <property type="match status" value="1"/>
</dbReference>
<accession>A0A8H7BL20</accession>
<dbReference type="GO" id="GO:0045944">
    <property type="term" value="P:positive regulation of transcription by RNA polymerase II"/>
    <property type="evidence" value="ECO:0007669"/>
    <property type="project" value="TreeGrafter"/>
</dbReference>
<sequence>MEGIYQSSLYSSAPYVMQPPTDHPSYHYRPSAFSDARSAYQPTLSHSQGDDYMNASSTTTTSATATAATTMTTTATATTTTTTTTAAAAAAVAAAAWTTSSPGLPWNSSGPSLPPSVSSSFMTGARPGYGGPTAFGPTSSSIPGLSNAIQRPKLTTTVWEDEGTLCYQVDAKSICVARRQDNDMINGTKLLNVVGMSRGKRDGILKNEKGRVVVKVGAMHLKGVWITFSRAKDLATKFKIVDLLYPLFVEDPSVFLCHHSPATGPSNGSTNNHHPNSHSTANPSMPIMMPTNTTPPRALGSFHYRPDHYSLDMQSWDRSYPTSLPSITSTQQEQFYRQPSLPSGSCSPVPGTIGQMMSSEENDMYLLNHPYEYRSMRSSFSGYLPGPPSSLYSEHDHTDPSVSYDSFPPTLRKLDIKNEEALAEEDRESARIDFPTSPPPESQPQPTSMKMACGDQFLVSTTNAWSPSLTSPSMSTSSDVDSSRSTTGGTKPQSLVMVPRRQKEETDKLPTKAGRKRSAVVAASSSESKMSRKRVKKSAATATASTLATVDDRS</sequence>
<evidence type="ECO:0000256" key="2">
    <source>
        <dbReference type="ARBA" id="ARBA00023015"/>
    </source>
</evidence>
<evidence type="ECO:0000259" key="6">
    <source>
        <dbReference type="PROSITE" id="PS51299"/>
    </source>
</evidence>
<dbReference type="EMBL" id="JABAYA010000073">
    <property type="protein sequence ID" value="KAF7726742.1"/>
    <property type="molecule type" value="Genomic_DNA"/>
</dbReference>
<evidence type="ECO:0000313" key="7">
    <source>
        <dbReference type="EMBL" id="KAF7726742.1"/>
    </source>
</evidence>
<feature type="compositionally biased region" description="Low complexity" evidence="5">
    <location>
        <begin position="466"/>
        <end position="490"/>
    </location>
</feature>
<dbReference type="AlphaFoldDB" id="A0A8H7BL20"/>
<feature type="compositionally biased region" description="Polar residues" evidence="5">
    <location>
        <begin position="265"/>
        <end position="282"/>
    </location>
</feature>